<sequence length="713" mass="71906">MTSPARRLNRVAPAIAACALIAGAVFATPFGAAATTPDPSPSASAVPVPTTATDASSPVSLALAAGGNGVIAPGADLTVTVEVTGASAGGTVSLSIDDSALRTSSSLSSWLDGGEGGSLVALVTVPAPTGAGTVTLTVPAAQLPAGLGGAHGLEATLTTDGSDPVSTRSTVVVDDGITSRADVTVIAPITSVASSTGLIQPAALEAFTNDTGVLTRELDAVVGRPVTIAVDPRIIVSIRALGSTAPDSAVAWLQRLESASNPVIPLSYGDSDLSGERQAGASSALQPTSFDYALDPADFTDVDPLIEPTATPTTTAPATTSPTPAAPTVPTLEQLTDWDYASTTIAWPRAGSVTAADLPFFAASGYSASIVDSQQLTPASGDAGEAVQAVATTGEHTVLAADHAVSEAIQDAVAATTDTARGQAVGELAASLALAAETGGGTAESPTPVLAVLDRAAMNLNSIDQVVSTVQALPWSAPGSLDDLLQRTPTQTVSLVDGPQSDERVTRIANLLLGGQQIDAYSSVLSNPQLLSGRHRADLLALLSNSWVANEGGWSVATDSFNEETATTLRGVQIVEGSDINLLSSSAPLPLTISNELPYAVSVIVHVTASNGRLLIDQNDVGVVVEANSRKSAQIPVTAVANGSVTLSFQLTSSSGVLIANPSPVAVNVSADWETWGTVIFVVALVLLFGGGLARNILRRRKERRAPSVEDAS</sequence>
<evidence type="ECO:0000256" key="1">
    <source>
        <dbReference type="SAM" id="MobiDB-lite"/>
    </source>
</evidence>
<keyword evidence="2" id="KW-1133">Transmembrane helix</keyword>
<evidence type="ECO:0000313" key="4">
    <source>
        <dbReference type="EMBL" id="MCS5715868.1"/>
    </source>
</evidence>
<feature type="transmembrane region" description="Helical" evidence="2">
    <location>
        <begin position="676"/>
        <end position="698"/>
    </location>
</feature>
<keyword evidence="5" id="KW-1185">Reference proteome</keyword>
<keyword evidence="3" id="KW-0732">Signal</keyword>
<gene>
    <name evidence="4" type="ORF">NVV95_15060</name>
</gene>
<feature type="signal peptide" evidence="3">
    <location>
        <begin position="1"/>
        <end position="27"/>
    </location>
</feature>
<feature type="chain" id="PRO_5046349706" evidence="3">
    <location>
        <begin position="28"/>
        <end position="713"/>
    </location>
</feature>
<accession>A0ABT2GI72</accession>
<evidence type="ECO:0000256" key="2">
    <source>
        <dbReference type="SAM" id="Phobius"/>
    </source>
</evidence>
<dbReference type="Pfam" id="PF19516">
    <property type="entry name" value="DUF6049"/>
    <property type="match status" value="1"/>
</dbReference>
<reference evidence="4" key="1">
    <citation type="submission" date="2022-08" db="EMBL/GenBank/DDBJ databases">
        <authorList>
            <person name="Deng Y."/>
            <person name="Han X.-F."/>
            <person name="Zhang Y.-Q."/>
        </authorList>
    </citation>
    <scope>NUCLEOTIDE SEQUENCE</scope>
    <source>
        <strain evidence="4">CPCC 205716</strain>
    </source>
</reference>
<feature type="region of interest" description="Disordered" evidence="1">
    <location>
        <begin position="301"/>
        <end position="329"/>
    </location>
</feature>
<keyword evidence="2" id="KW-0472">Membrane</keyword>
<comment type="caution">
    <text evidence="4">The sequence shown here is derived from an EMBL/GenBank/DDBJ whole genome shotgun (WGS) entry which is preliminary data.</text>
</comment>
<protein>
    <submittedName>
        <fullName evidence="4">DUF6049 family protein</fullName>
    </submittedName>
</protein>
<feature type="compositionally biased region" description="Low complexity" evidence="1">
    <location>
        <begin position="308"/>
        <end position="329"/>
    </location>
</feature>
<keyword evidence="2" id="KW-0812">Transmembrane</keyword>
<dbReference type="EMBL" id="JANTEZ010000006">
    <property type="protein sequence ID" value="MCS5715868.1"/>
    <property type="molecule type" value="Genomic_DNA"/>
</dbReference>
<evidence type="ECO:0000256" key="3">
    <source>
        <dbReference type="SAM" id="SignalP"/>
    </source>
</evidence>
<dbReference type="Proteomes" id="UP001165580">
    <property type="component" value="Unassembled WGS sequence"/>
</dbReference>
<proteinExistence type="predicted"/>
<name>A0ABT2GI72_9MICO</name>
<dbReference type="RefSeq" id="WP_259487373.1">
    <property type="nucleotide sequence ID" value="NZ_JANTEZ010000006.1"/>
</dbReference>
<organism evidence="4 5">
    <name type="scientific">Herbiconiux gentiana</name>
    <dbReference type="NCBI Taxonomy" id="2970912"/>
    <lineage>
        <taxon>Bacteria</taxon>
        <taxon>Bacillati</taxon>
        <taxon>Actinomycetota</taxon>
        <taxon>Actinomycetes</taxon>
        <taxon>Micrococcales</taxon>
        <taxon>Microbacteriaceae</taxon>
        <taxon>Herbiconiux</taxon>
    </lineage>
</organism>
<dbReference type="InterPro" id="IPR046112">
    <property type="entry name" value="DUF6049"/>
</dbReference>
<evidence type="ECO:0000313" key="5">
    <source>
        <dbReference type="Proteomes" id="UP001165580"/>
    </source>
</evidence>